<dbReference type="SUPFAM" id="SSF48371">
    <property type="entry name" value="ARM repeat"/>
    <property type="match status" value="1"/>
</dbReference>
<dbReference type="SUPFAM" id="SSF48097">
    <property type="entry name" value="Regulator of G-protein signaling, RGS"/>
    <property type="match status" value="1"/>
</dbReference>
<dbReference type="SUPFAM" id="SSF55961">
    <property type="entry name" value="Bet v1-like"/>
    <property type="match status" value="1"/>
</dbReference>
<name>D2W236_NAEGR</name>
<dbReference type="Pfam" id="PF04940">
    <property type="entry name" value="BLUF"/>
    <property type="match status" value="1"/>
</dbReference>
<dbReference type="PROSITE" id="PS51444">
    <property type="entry name" value="FH2"/>
    <property type="match status" value="1"/>
</dbReference>
<dbReference type="eggNOG" id="KOG1922">
    <property type="taxonomic scope" value="Eukaryota"/>
</dbReference>
<feature type="domain" description="RGS" evidence="3">
    <location>
        <begin position="1596"/>
        <end position="1627"/>
    </location>
</feature>
<feature type="compositionally biased region" description="Polar residues" evidence="2">
    <location>
        <begin position="472"/>
        <end position="487"/>
    </location>
</feature>
<feature type="region of interest" description="Disordered" evidence="2">
    <location>
        <begin position="1557"/>
        <end position="1580"/>
    </location>
</feature>
<feature type="domain" description="FH2" evidence="6">
    <location>
        <begin position="687"/>
        <end position="1081"/>
    </location>
</feature>
<dbReference type="PROSITE" id="PS50925">
    <property type="entry name" value="BLUF"/>
    <property type="match status" value="1"/>
</dbReference>
<reference evidence="7 8" key="1">
    <citation type="journal article" date="2010" name="Cell">
        <title>The genome of Naegleria gruberi illuminates early eukaryotic versatility.</title>
        <authorList>
            <person name="Fritz-Laylin L.K."/>
            <person name="Prochnik S.E."/>
            <person name="Ginger M.L."/>
            <person name="Dacks J.B."/>
            <person name="Carpenter M.L."/>
            <person name="Field M.C."/>
            <person name="Kuo A."/>
            <person name="Paredez A."/>
            <person name="Chapman J."/>
            <person name="Pham J."/>
            <person name="Shu S."/>
            <person name="Neupane R."/>
            <person name="Cipriano M."/>
            <person name="Mancuso J."/>
            <person name="Tu H."/>
            <person name="Salamov A."/>
            <person name="Lindquist E."/>
            <person name="Shapiro H."/>
            <person name="Lucas S."/>
            <person name="Grigoriev I.V."/>
            <person name="Cande W.Z."/>
            <person name="Fulton C."/>
            <person name="Rokhsar D.S."/>
            <person name="Dawson S.C."/>
        </authorList>
    </citation>
    <scope>NUCLEOTIDE SEQUENCE [LARGE SCALE GENOMIC DNA]</scope>
    <source>
        <strain evidence="7 8">NEG-M</strain>
    </source>
</reference>
<dbReference type="SMART" id="SM00498">
    <property type="entry name" value="FH2"/>
    <property type="match status" value="1"/>
</dbReference>
<dbReference type="InterPro" id="IPR042201">
    <property type="entry name" value="FH2_Formin_sf"/>
</dbReference>
<feature type="compositionally biased region" description="Pro residues" evidence="2">
    <location>
        <begin position="506"/>
        <end position="521"/>
    </location>
</feature>
<evidence type="ECO:0000259" key="5">
    <source>
        <dbReference type="PROSITE" id="PS51232"/>
    </source>
</evidence>
<evidence type="ECO:0000259" key="3">
    <source>
        <dbReference type="PROSITE" id="PS50132"/>
    </source>
</evidence>
<dbReference type="VEuPathDB" id="AmoebaDB:NAEGRDRAFT_54096"/>
<gene>
    <name evidence="7" type="ORF">NAEGRDRAFT_54096</name>
</gene>
<protein>
    <submittedName>
        <fullName evidence="7">FH2 domain-containing protein</fullName>
    </submittedName>
</protein>
<feature type="region of interest" description="Disordered" evidence="2">
    <location>
        <begin position="472"/>
        <end position="521"/>
    </location>
</feature>
<accession>D2W236</accession>
<dbReference type="Gene3D" id="1.20.58.2220">
    <property type="entry name" value="Formin, FH2 domain"/>
    <property type="match status" value="1"/>
</dbReference>
<dbReference type="EMBL" id="GG738924">
    <property type="protein sequence ID" value="EFC36875.1"/>
    <property type="molecule type" value="Genomic_DNA"/>
</dbReference>
<feature type="domain" description="GBD/FH3" evidence="5">
    <location>
        <begin position="58"/>
        <end position="430"/>
    </location>
</feature>
<feature type="region of interest" description="Disordered" evidence="2">
    <location>
        <begin position="1"/>
        <end position="34"/>
    </location>
</feature>
<feature type="coiled-coil region" evidence="1">
    <location>
        <begin position="416"/>
        <end position="450"/>
    </location>
</feature>
<evidence type="ECO:0000259" key="4">
    <source>
        <dbReference type="PROSITE" id="PS50925"/>
    </source>
</evidence>
<dbReference type="Pfam" id="PF02181">
    <property type="entry name" value="FH2"/>
    <property type="match status" value="1"/>
</dbReference>
<dbReference type="InterPro" id="IPR044926">
    <property type="entry name" value="RGS_subdomain_2"/>
</dbReference>
<evidence type="ECO:0000256" key="1">
    <source>
        <dbReference type="SAM" id="Coils"/>
    </source>
</evidence>
<dbReference type="SMART" id="SM01034">
    <property type="entry name" value="BLUF"/>
    <property type="match status" value="1"/>
</dbReference>
<dbReference type="GO" id="GO:0003779">
    <property type="term" value="F:actin binding"/>
    <property type="evidence" value="ECO:0007669"/>
    <property type="project" value="InterPro"/>
</dbReference>
<dbReference type="InterPro" id="IPR010473">
    <property type="entry name" value="GTPase-bd"/>
</dbReference>
<dbReference type="GO" id="GO:0030036">
    <property type="term" value="P:actin cytoskeleton organization"/>
    <property type="evidence" value="ECO:0007669"/>
    <property type="project" value="InterPro"/>
</dbReference>
<proteinExistence type="predicted"/>
<dbReference type="STRING" id="5762.D2W236"/>
<dbReference type="OrthoDB" id="1668162at2759"/>
<keyword evidence="1" id="KW-0175">Coiled coil</keyword>
<dbReference type="InterPro" id="IPR011989">
    <property type="entry name" value="ARM-like"/>
</dbReference>
<dbReference type="InterPro" id="IPR015425">
    <property type="entry name" value="FH2_Formin"/>
</dbReference>
<sequence>MKKISTFLKRKESEHRSKHASNSSSGSSPISPNHQGFVMVEHEDAILISKNSSTTSSTAVEWNEKLEEDFKQYLDKTFKNQTETIEKLMALPPKKKMEILKLKQSQISSQNNILLHLETTMNNIKHPLSTLTLHTQLKELRVVLSNYAEAEEAFINRGGVDFTMKSLSNNLGNLNGAADENNKLLFAEITISIIMILTQICKNNEGLEKFLEYPNSIEEISKALLLEHEDKGQRNSIYFLLSSLCFCRDGTYVPQVYESVKNLSKIRGEEQFLTVVQHLREANSLKSRYIILAFINILMRQAPVQFRRELKQRFISAGVYTEVKKLEKIKVENKDTEDALKLSNQIEIFNKIISGDLEEDIFDDLREIVEELENSNVPLAEGIKAVSEKISSLEWVNDIKIILEGSESVNLLKDRNLSLQKQVDTITKDNAQLKDQMEKLKVRIEALEKAPPTVIVKKVAVVRQVGELKSSGSGSNLAGLVESNSPTTSPPNIFPDDTVPSCNSSVPPPPQASSVVPPPPGMGGVVPPPPIGSSSVPLPPMTISSSVPPPPVGFNSSVPPSSSIPLPPVMGTVPPNSAIPLPPGMNSSVPMPPGIPVPPGIEMPVVGSTVPPPPGFGGVPPSGNGSIVPPPPFSNVPMPPGFGGVPPPPGMNGTVPVPPLGVGMPPPPMFGFVQTPPVIASAPKLPDIPKKKASVPTKDVRLNKLDNNKLQKSVWMKKNIHAKLFDIDIPEKELEDMFAQISKSPSVGLTPEKSEKPKDTTISLLEGPRLQNVSIFMKYLKMPSTQLVEKIMTISDDFNEESIGKLLNQVPNEDEIQRQNDFDGDEATLNEADKFIRAMMKVPRLASRLKCWNFKLKYVETKACINPDLETIISTCASLVESEKLQELFAVILAFSNYLSRTGIHGFKLNSLQKLKETKGNAKNITLLDMIVKHITSAKPDILKVKEDLNMLERAARVEMQTLADKIDSMEKSIALLKTEIQYYSKNPQPNDRFLEVFGSFLNECEDEMKLIKEKQQNMDNQISGVAEFLGEDPNTVKKEPKEMFLMLNSFITDLYKSVDNLKKEEEKRKKEESKLAKEKDNRPSSPVVTVGGLKAFNSFRTPSKVPLIAENADVSVTPSSPVTPIIISLPDSEPSVEITSPSTPIQEKQNEPTIELTKNGHDLLSPSMQMGNSFEENSPSRRSGHIRNPSILMSLEKSLYEGSALLSPSTKTRKRGGGMMTGLDMNELSAALNKKKISEASGIDFSSEIVYWIGANPHGYWQDPSNWENHQIPTMNQTAIIKHSKLRILPDLDVIKVKRIIVESNIATNQSFKQDENLILIENPILISNGIEIGEFSKVIFNENVACLEDFNCQLNVRGKVEVFDGGRVGYWNEKWNGFRMETCLKNSQASFKISNKKIMWNETKSIEEWKDSLDGEFGELFANHEILLFVPSTRNVNEQISNEELETLLERIISDISHIVGGVTLHPNQKGYWLSEREGLVSELVNIISVSVPDNLLVETKRKNIVENVIFVGSAHEINIGKRERNQVLERVKRLLGNNPQRSEVELQYFSNSKQTLNKKETESDEQSETSTNKQKSFSSMNETSTFIMVDPINIFDEALVTVKRQLKEDVFPLFLRSDRFLTFCKKASRETLGEIGYERRQCRQSGNVSIEDFWKFYRADCESLNVNGQDVKFLSSLSIDSSDWTLLEQEYFKKSCFATFVSSETHCMIRPETSEYRNPNSQHIYKCTGVINHSTEKVLKALTDSHFMATYDNNLAVCECIDFVNSQIQSNSLPESLFELDETVQFSSSIILQNYPFNWPLSGRDFLTSQTDVYEKSTQRYFILIKSVNHPLAKPKEGSVRSYLVGGWIIQPISDEFSRYTLVNYMDVNMSEKLVQQFQLRRGKKLFHSLNKILKEMDRSSMNEVNDSCGLLETLDEFLDLYEINIDDQYRKVKKLNKMEMKELLTPRKTHLASTSTSNLDHLSNKIIRLTYISKCKKNFNSTELDKIATTATRFNSSINVTGLLLYCKEGIFYQVLEGEKELVSNLFEKIKKDSRHFDVKCVKMETDLCDRDRQFKGWAMNTVNLETSDHFFADFMKELLVTVSKMELNNMTEDQAVGFIFKTSRQMFEKSRESGFVSRLGSCFCMK</sequence>
<evidence type="ECO:0000313" key="7">
    <source>
        <dbReference type="EMBL" id="EFC36875.1"/>
    </source>
</evidence>
<organism evidence="8">
    <name type="scientific">Naegleria gruberi</name>
    <name type="common">Amoeba</name>
    <dbReference type="NCBI Taxonomy" id="5762"/>
    <lineage>
        <taxon>Eukaryota</taxon>
        <taxon>Discoba</taxon>
        <taxon>Heterolobosea</taxon>
        <taxon>Tetramitia</taxon>
        <taxon>Eutetramitia</taxon>
        <taxon>Vahlkampfiidae</taxon>
        <taxon>Naegleria</taxon>
    </lineage>
</organism>
<dbReference type="SMART" id="SM01140">
    <property type="entry name" value="Drf_GBD"/>
    <property type="match status" value="1"/>
</dbReference>
<dbReference type="InParanoid" id="D2W236"/>
<dbReference type="Gene3D" id="1.25.10.10">
    <property type="entry name" value="Leucine-rich Repeat Variant"/>
    <property type="match status" value="1"/>
</dbReference>
<evidence type="ECO:0000259" key="6">
    <source>
        <dbReference type="PROSITE" id="PS51444"/>
    </source>
</evidence>
<dbReference type="InterPro" id="IPR014768">
    <property type="entry name" value="GBD/FH3_dom"/>
</dbReference>
<dbReference type="PROSITE" id="PS51232">
    <property type="entry name" value="GBD_FH3"/>
    <property type="match status" value="1"/>
</dbReference>
<dbReference type="SUPFAM" id="SSF54975">
    <property type="entry name" value="Acylphosphatase/BLUF domain-like"/>
    <property type="match status" value="1"/>
</dbReference>
<dbReference type="InterPro" id="IPR007024">
    <property type="entry name" value="BLUF_domain"/>
</dbReference>
<dbReference type="GO" id="GO:0009882">
    <property type="term" value="F:blue light photoreceptor activity"/>
    <property type="evidence" value="ECO:0007669"/>
    <property type="project" value="InterPro"/>
</dbReference>
<dbReference type="Gene3D" id="3.30.530.20">
    <property type="match status" value="1"/>
</dbReference>
<dbReference type="Gene3D" id="3.30.70.100">
    <property type="match status" value="1"/>
</dbReference>
<feature type="coiled-coil region" evidence="1">
    <location>
        <begin position="960"/>
        <end position="1022"/>
    </location>
</feature>
<dbReference type="PROSITE" id="PS50132">
    <property type="entry name" value="RGS"/>
    <property type="match status" value="1"/>
</dbReference>
<dbReference type="KEGG" id="ngr:NAEGRDRAFT_54096"/>
<keyword evidence="8" id="KW-1185">Reference proteome</keyword>
<dbReference type="InterPro" id="IPR036305">
    <property type="entry name" value="RGS_sf"/>
</dbReference>
<dbReference type="PANTHER" id="PTHR46345">
    <property type="entry name" value="INVERTED FORMIN-2"/>
    <property type="match status" value="1"/>
</dbReference>
<evidence type="ECO:0000313" key="8">
    <source>
        <dbReference type="Proteomes" id="UP000006671"/>
    </source>
</evidence>
<dbReference type="Proteomes" id="UP000006671">
    <property type="component" value="Unassembled WGS sequence"/>
</dbReference>
<feature type="domain" description="BLUF" evidence="4">
    <location>
        <begin position="1970"/>
        <end position="2065"/>
    </location>
</feature>
<dbReference type="GO" id="GO:0071949">
    <property type="term" value="F:FAD binding"/>
    <property type="evidence" value="ECO:0007669"/>
    <property type="project" value="InterPro"/>
</dbReference>
<dbReference type="InterPro" id="IPR016137">
    <property type="entry name" value="RGS"/>
</dbReference>
<dbReference type="RefSeq" id="XP_002669619.1">
    <property type="nucleotide sequence ID" value="XM_002669573.1"/>
</dbReference>
<dbReference type="InterPro" id="IPR016024">
    <property type="entry name" value="ARM-type_fold"/>
</dbReference>
<dbReference type="PANTHER" id="PTHR46345:SF8">
    <property type="entry name" value="FORMIN 3, ISOFORM B"/>
    <property type="match status" value="1"/>
</dbReference>
<dbReference type="Gene3D" id="1.10.167.10">
    <property type="entry name" value="Regulator of G-protein Signalling 4, domain 2"/>
    <property type="match status" value="1"/>
</dbReference>
<dbReference type="GeneID" id="8856114"/>
<dbReference type="SUPFAM" id="SSF101447">
    <property type="entry name" value="Formin homology 2 domain (FH2 domain)"/>
    <property type="match status" value="1"/>
</dbReference>
<dbReference type="InterPro" id="IPR036046">
    <property type="entry name" value="Acylphosphatase-like_dom_sf"/>
</dbReference>
<dbReference type="GO" id="GO:0031267">
    <property type="term" value="F:small GTPase binding"/>
    <property type="evidence" value="ECO:0007669"/>
    <property type="project" value="InterPro"/>
</dbReference>
<feature type="compositionally biased region" description="Low complexity" evidence="2">
    <location>
        <begin position="20"/>
        <end position="31"/>
    </location>
</feature>
<dbReference type="InterPro" id="IPR023393">
    <property type="entry name" value="START-like_dom_sf"/>
</dbReference>
<evidence type="ECO:0000256" key="2">
    <source>
        <dbReference type="SAM" id="MobiDB-lite"/>
    </source>
</evidence>